<evidence type="ECO:0000313" key="2">
    <source>
        <dbReference type="EMBL" id="MBW76367.1"/>
    </source>
</evidence>
<accession>A0A2M4DFL1</accession>
<sequence length="72" mass="8164">MTVSAFVFIFMWLSLSFGSARRSDPIDCIEIFISFSSPAPALLRVRFYSVMRLCEQSCAVALLLQVFVDLSY</sequence>
<reference evidence="2" key="1">
    <citation type="submission" date="2018-01" db="EMBL/GenBank/DDBJ databases">
        <title>An insight into the sialome of Amazonian anophelines.</title>
        <authorList>
            <person name="Ribeiro J.M."/>
            <person name="Scarpassa V."/>
            <person name="Calvo E."/>
        </authorList>
    </citation>
    <scope>NUCLEOTIDE SEQUENCE</scope>
</reference>
<organism evidence="2">
    <name type="scientific">Anopheles darlingi</name>
    <name type="common">Mosquito</name>
    <dbReference type="NCBI Taxonomy" id="43151"/>
    <lineage>
        <taxon>Eukaryota</taxon>
        <taxon>Metazoa</taxon>
        <taxon>Ecdysozoa</taxon>
        <taxon>Arthropoda</taxon>
        <taxon>Hexapoda</taxon>
        <taxon>Insecta</taxon>
        <taxon>Pterygota</taxon>
        <taxon>Neoptera</taxon>
        <taxon>Endopterygota</taxon>
        <taxon>Diptera</taxon>
        <taxon>Nematocera</taxon>
        <taxon>Culicoidea</taxon>
        <taxon>Culicidae</taxon>
        <taxon>Anophelinae</taxon>
        <taxon>Anopheles</taxon>
    </lineage>
</organism>
<dbReference type="AlphaFoldDB" id="A0A2M4DFL1"/>
<evidence type="ECO:0000256" key="1">
    <source>
        <dbReference type="SAM" id="SignalP"/>
    </source>
</evidence>
<dbReference type="EMBL" id="GGFL01012189">
    <property type="protein sequence ID" value="MBW76367.1"/>
    <property type="molecule type" value="Transcribed_RNA"/>
</dbReference>
<proteinExistence type="predicted"/>
<keyword evidence="1" id="KW-0732">Signal</keyword>
<feature type="chain" id="PRO_5014720958" evidence="1">
    <location>
        <begin position="21"/>
        <end position="72"/>
    </location>
</feature>
<feature type="signal peptide" evidence="1">
    <location>
        <begin position="1"/>
        <end position="20"/>
    </location>
</feature>
<name>A0A2M4DFL1_ANODA</name>
<protein>
    <submittedName>
        <fullName evidence="2">Putative secreted protein</fullName>
    </submittedName>
</protein>